<feature type="transmembrane region" description="Helical" evidence="1">
    <location>
        <begin position="175"/>
        <end position="194"/>
    </location>
</feature>
<gene>
    <name evidence="2" type="ORF">NCTC11923_02520</name>
</gene>
<dbReference type="AlphaFoldDB" id="A0A3S4SH17"/>
<keyword evidence="1" id="KW-0812">Transmembrane</keyword>
<dbReference type="Proteomes" id="UP000276899">
    <property type="component" value="Chromosome"/>
</dbReference>
<feature type="transmembrane region" description="Helical" evidence="1">
    <location>
        <begin position="263"/>
        <end position="286"/>
    </location>
</feature>
<dbReference type="KEGG" id="asla:NCTC11923_02520"/>
<feature type="transmembrane region" description="Helical" evidence="1">
    <location>
        <begin position="108"/>
        <end position="129"/>
    </location>
</feature>
<dbReference type="PANTHER" id="PTHR35337">
    <property type="entry name" value="SLR1478 PROTEIN"/>
    <property type="match status" value="1"/>
</dbReference>
<dbReference type="InterPro" id="IPR002798">
    <property type="entry name" value="SpoIIM-like"/>
</dbReference>
<evidence type="ECO:0000313" key="2">
    <source>
        <dbReference type="EMBL" id="VEG75842.1"/>
    </source>
</evidence>
<keyword evidence="1" id="KW-0472">Membrane</keyword>
<evidence type="ECO:0000256" key="1">
    <source>
        <dbReference type="SAM" id="Phobius"/>
    </source>
</evidence>
<dbReference type="STRING" id="1278298.GCA_000428685_00940"/>
<accession>A0A3S4SH17</accession>
<organism evidence="2 3">
    <name type="scientific">Actinomyces slackii</name>
    <dbReference type="NCBI Taxonomy" id="52774"/>
    <lineage>
        <taxon>Bacteria</taxon>
        <taxon>Bacillati</taxon>
        <taxon>Actinomycetota</taxon>
        <taxon>Actinomycetes</taxon>
        <taxon>Actinomycetales</taxon>
        <taxon>Actinomycetaceae</taxon>
        <taxon>Actinomyces</taxon>
    </lineage>
</organism>
<proteinExistence type="predicted"/>
<reference evidence="2 3" key="1">
    <citation type="submission" date="2018-12" db="EMBL/GenBank/DDBJ databases">
        <authorList>
            <consortium name="Pathogen Informatics"/>
        </authorList>
    </citation>
    <scope>NUCLEOTIDE SEQUENCE [LARGE SCALE GENOMIC DNA]</scope>
    <source>
        <strain evidence="2 3">NCTC11923</strain>
    </source>
</reference>
<name>A0A3S4SH17_9ACTO</name>
<sequence>MSPWQTPCVDLDAFSAAHRDQWDRLDRLASQRRLTGEQADELVVLYRACARHLSRVRTAAPDPQLVAELSTRVAGARARLTGSRETSLGSGLRFITHAMPAALYRIRWWTVGVMVAEIALAVVVGVWTLHHPAAMAALGSPSQLEEYANEAFEAYYSTYDAPDFAAQVWTNNARIAALCVASGITGILPVYILVQNAVVLGQAGAIMAHHGLFGHFLALISPHGLLELTCIFVAGAAGLRLFWTMLVPGPRSRGAALATEGRALITVAASLTGALALAGIIEAFITPAPIPWAVKIVVGALALALLWAYTLILGGRAVREGETGDLSEEEAGYTAPEAG</sequence>
<dbReference type="Pfam" id="PF01944">
    <property type="entry name" value="SpoIIM"/>
    <property type="match status" value="1"/>
</dbReference>
<keyword evidence="1" id="KW-1133">Transmembrane helix</keyword>
<keyword evidence="3" id="KW-1185">Reference proteome</keyword>
<feature type="transmembrane region" description="Helical" evidence="1">
    <location>
        <begin position="292"/>
        <end position="312"/>
    </location>
</feature>
<dbReference type="EMBL" id="LR134363">
    <property type="protein sequence ID" value="VEG75842.1"/>
    <property type="molecule type" value="Genomic_DNA"/>
</dbReference>
<feature type="transmembrane region" description="Helical" evidence="1">
    <location>
        <begin position="224"/>
        <end position="243"/>
    </location>
</feature>
<feature type="transmembrane region" description="Helical" evidence="1">
    <location>
        <begin position="199"/>
        <end position="218"/>
    </location>
</feature>
<evidence type="ECO:0000313" key="3">
    <source>
        <dbReference type="Proteomes" id="UP000276899"/>
    </source>
</evidence>
<dbReference type="PANTHER" id="PTHR35337:SF1">
    <property type="entry name" value="SLR1478 PROTEIN"/>
    <property type="match status" value="1"/>
</dbReference>
<protein>
    <submittedName>
        <fullName evidence="2">Integral membrane protein DUF95</fullName>
    </submittedName>
</protein>